<protein>
    <submittedName>
        <fullName evidence="1">Uncharacterized protein</fullName>
    </submittedName>
</protein>
<reference evidence="1 2" key="1">
    <citation type="submission" date="2019-02" db="EMBL/GenBank/DDBJ databases">
        <title>Deep-cultivation of Planctomycetes and their phenomic and genomic characterization uncovers novel biology.</title>
        <authorList>
            <person name="Wiegand S."/>
            <person name="Jogler M."/>
            <person name="Boedeker C."/>
            <person name="Pinto D."/>
            <person name="Vollmers J."/>
            <person name="Rivas-Marin E."/>
            <person name="Kohn T."/>
            <person name="Peeters S.H."/>
            <person name="Heuer A."/>
            <person name="Rast P."/>
            <person name="Oberbeckmann S."/>
            <person name="Bunk B."/>
            <person name="Jeske O."/>
            <person name="Meyerdierks A."/>
            <person name="Storesund J.E."/>
            <person name="Kallscheuer N."/>
            <person name="Luecker S."/>
            <person name="Lage O.M."/>
            <person name="Pohl T."/>
            <person name="Merkel B.J."/>
            <person name="Hornburger P."/>
            <person name="Mueller R.-W."/>
            <person name="Bruemmer F."/>
            <person name="Labrenz M."/>
            <person name="Spormann A.M."/>
            <person name="Op den Camp H."/>
            <person name="Overmann J."/>
            <person name="Amann R."/>
            <person name="Jetten M.S.M."/>
            <person name="Mascher T."/>
            <person name="Medema M.H."/>
            <person name="Devos D.P."/>
            <person name="Kaster A.-K."/>
            <person name="Ovreas L."/>
            <person name="Rohde M."/>
            <person name="Galperin M.Y."/>
            <person name="Jogler C."/>
        </authorList>
    </citation>
    <scope>NUCLEOTIDE SEQUENCE [LARGE SCALE GENOMIC DNA]</scope>
    <source>
        <strain evidence="1 2">ETA_A8</strain>
    </source>
</reference>
<dbReference type="KEGG" id="aagg:ETAA8_23300"/>
<gene>
    <name evidence="1" type="ORF">ETAA8_23300</name>
</gene>
<keyword evidence="2" id="KW-1185">Reference proteome</keyword>
<dbReference type="EMBL" id="CP036274">
    <property type="protein sequence ID" value="QDU27243.1"/>
    <property type="molecule type" value="Genomic_DNA"/>
</dbReference>
<dbReference type="AlphaFoldDB" id="A0A517YAI2"/>
<evidence type="ECO:0000313" key="2">
    <source>
        <dbReference type="Proteomes" id="UP000315017"/>
    </source>
</evidence>
<evidence type="ECO:0000313" key="1">
    <source>
        <dbReference type="EMBL" id="QDU27243.1"/>
    </source>
</evidence>
<name>A0A517YAI2_9BACT</name>
<organism evidence="1 2">
    <name type="scientific">Anatilimnocola aggregata</name>
    <dbReference type="NCBI Taxonomy" id="2528021"/>
    <lineage>
        <taxon>Bacteria</taxon>
        <taxon>Pseudomonadati</taxon>
        <taxon>Planctomycetota</taxon>
        <taxon>Planctomycetia</taxon>
        <taxon>Pirellulales</taxon>
        <taxon>Pirellulaceae</taxon>
        <taxon>Anatilimnocola</taxon>
    </lineage>
</organism>
<accession>A0A517YAI2</accession>
<proteinExistence type="predicted"/>
<sequence>MNEFDLERHFIRICIENQWCDDHYAQKVWDQRMMLNNDDRKKFLRKVRVMVNPPASKKLAERIFREVAALVNDRGAMQSRLSPEVTAARRLYKEEFGQSLDDA</sequence>
<dbReference type="Proteomes" id="UP000315017">
    <property type="component" value="Chromosome"/>
</dbReference>
<dbReference type="RefSeq" id="WP_145088098.1">
    <property type="nucleotide sequence ID" value="NZ_CP036274.1"/>
</dbReference>